<feature type="domain" description="Glycosyl transferase family 28 C-terminal" evidence="1">
    <location>
        <begin position="247"/>
        <end position="332"/>
    </location>
</feature>
<evidence type="ECO:0000259" key="1">
    <source>
        <dbReference type="Pfam" id="PF04101"/>
    </source>
</evidence>
<dbReference type="Pfam" id="PF04101">
    <property type="entry name" value="Glyco_tran_28_C"/>
    <property type="match status" value="1"/>
</dbReference>
<sequence length="356" mass="41515">MEIEYENRTILVTVLNWGLGHATRCIPIIKMLHYYNFTPIIASDGPALALLKKEFPYILCLQLPSNAIEYPKNGNHFKRKLLQNLPKIALTIREEHKLINQWIKKYEIIGIISDNRMGCYSTQVPSVYITHQITVLTGNTTWWSTKLHQYFIKKFTVCWVPDHQKEPNLGGKLSHTATTNELRLEYIGPVSRFHIHEAEQKYDLLILLSGPEPQREMLEIHLIEQLKNYEGKVLFVKGIIEAVQKKEEIGNVLYYNFMKARQLEQCIQESAIVLCRSGYTTIMDLERLNKKAFFIPTPGQFEQMYLAEKFETEKIAPFADQDNFKIEDLAQVSSYKGFKHSQNEVDWVDLLKIFEN</sequence>
<dbReference type="SUPFAM" id="SSF53756">
    <property type="entry name" value="UDP-Glycosyltransferase/glycogen phosphorylase"/>
    <property type="match status" value="1"/>
</dbReference>
<accession>A0A2S1LBL8</accession>
<dbReference type="Gene3D" id="3.40.50.2000">
    <property type="entry name" value="Glycogen Phosphorylase B"/>
    <property type="match status" value="1"/>
</dbReference>
<name>A0A2S1LBL8_9FLAO</name>
<dbReference type="GO" id="GO:0016758">
    <property type="term" value="F:hexosyltransferase activity"/>
    <property type="evidence" value="ECO:0007669"/>
    <property type="project" value="InterPro"/>
</dbReference>
<evidence type="ECO:0000313" key="3">
    <source>
        <dbReference type="Proteomes" id="UP000244527"/>
    </source>
</evidence>
<reference evidence="2 3" key="1">
    <citation type="submission" date="2017-04" db="EMBL/GenBank/DDBJ databases">
        <title>Compelte genome sequence of WV33.</title>
        <authorList>
            <person name="Lee P.C."/>
        </authorList>
    </citation>
    <scope>NUCLEOTIDE SEQUENCE [LARGE SCALE GENOMIC DNA]</scope>
    <source>
        <strain evidence="2 3">WV33</strain>
    </source>
</reference>
<dbReference type="InterPro" id="IPR007235">
    <property type="entry name" value="Glyco_trans_28_C"/>
</dbReference>
<dbReference type="RefSeq" id="WP_108740091.1">
    <property type="nucleotide sequence ID" value="NZ_CP020918.1"/>
</dbReference>
<dbReference type="EMBL" id="CP020918">
    <property type="protein sequence ID" value="AWG21140.1"/>
    <property type="molecule type" value="Genomic_DNA"/>
</dbReference>
<evidence type="ECO:0000313" key="2">
    <source>
        <dbReference type="EMBL" id="AWG21140.1"/>
    </source>
</evidence>
<keyword evidence="2" id="KW-0808">Transferase</keyword>
<dbReference type="OrthoDB" id="9803241at2"/>
<gene>
    <name evidence="2" type="ORF">FFWV33_06130</name>
</gene>
<dbReference type="Proteomes" id="UP000244527">
    <property type="component" value="Chromosome"/>
</dbReference>
<dbReference type="AlphaFoldDB" id="A0A2S1LBL8"/>
<dbReference type="KEGG" id="ffa:FFWV33_06130"/>
<protein>
    <submittedName>
        <fullName evidence="2">Glycosyltransferase</fullName>
    </submittedName>
</protein>
<keyword evidence="3" id="KW-1185">Reference proteome</keyword>
<proteinExistence type="predicted"/>
<organism evidence="2 3">
    <name type="scientific">Flavobacterium faecale</name>
    <dbReference type="NCBI Taxonomy" id="1355330"/>
    <lineage>
        <taxon>Bacteria</taxon>
        <taxon>Pseudomonadati</taxon>
        <taxon>Bacteroidota</taxon>
        <taxon>Flavobacteriia</taxon>
        <taxon>Flavobacteriales</taxon>
        <taxon>Flavobacteriaceae</taxon>
        <taxon>Flavobacterium</taxon>
    </lineage>
</organism>